<gene>
    <name evidence="7" type="primary">wbbL_2</name>
    <name evidence="7" type="ORF">NCTC949_00476</name>
</gene>
<dbReference type="PANTHER" id="PTHR43179:SF12">
    <property type="entry name" value="GALACTOFURANOSYLTRANSFERASE GLFT2"/>
    <property type="match status" value="1"/>
</dbReference>
<protein>
    <submittedName>
        <fullName evidence="7">Predicted glycosyltransferase</fullName>
        <ecNumber evidence="7">2.4.-.-</ecNumber>
    </submittedName>
</protein>
<keyword evidence="3 7" id="KW-0328">Glycosyltransferase</keyword>
<proteinExistence type="inferred from homology"/>
<keyword evidence="5" id="KW-1133">Transmembrane helix</keyword>
<dbReference type="CDD" id="cd04186">
    <property type="entry name" value="GT_2_like_c"/>
    <property type="match status" value="1"/>
</dbReference>
<dbReference type="InterPro" id="IPR001173">
    <property type="entry name" value="Glyco_trans_2-like"/>
</dbReference>
<evidence type="ECO:0000313" key="7">
    <source>
        <dbReference type="EMBL" id="VEH05190.1"/>
    </source>
</evidence>
<accession>A0AB38VQ99</accession>
<dbReference type="GO" id="GO:0016757">
    <property type="term" value="F:glycosyltransferase activity"/>
    <property type="evidence" value="ECO:0007669"/>
    <property type="project" value="UniProtKB-KW"/>
</dbReference>
<dbReference type="EC" id="2.4.-.-" evidence="7"/>
<feature type="domain" description="Glycosyltransferase 2-like" evidence="6">
    <location>
        <begin position="22"/>
        <end position="184"/>
    </location>
</feature>
<comment type="pathway">
    <text evidence="1">Cell wall biogenesis; cell wall polysaccharide biosynthesis.</text>
</comment>
<keyword evidence="5" id="KW-0812">Transmembrane</keyword>
<name>A0AB38VQ99_9CORY</name>
<comment type="similarity">
    <text evidence="2">Belongs to the glycosyltransferase 2 family.</text>
</comment>
<evidence type="ECO:0000256" key="5">
    <source>
        <dbReference type="SAM" id="Phobius"/>
    </source>
</evidence>
<feature type="transmembrane region" description="Helical" evidence="5">
    <location>
        <begin position="248"/>
        <end position="272"/>
    </location>
</feature>
<organism evidence="7 8">
    <name type="scientific">Corynebacterium kutscheri</name>
    <dbReference type="NCBI Taxonomy" id="35755"/>
    <lineage>
        <taxon>Bacteria</taxon>
        <taxon>Bacillati</taxon>
        <taxon>Actinomycetota</taxon>
        <taxon>Actinomycetes</taxon>
        <taxon>Mycobacteriales</taxon>
        <taxon>Corynebacteriaceae</taxon>
        <taxon>Corynebacterium</taxon>
    </lineage>
</organism>
<evidence type="ECO:0000259" key="6">
    <source>
        <dbReference type="Pfam" id="PF00535"/>
    </source>
</evidence>
<reference evidence="7 8" key="1">
    <citation type="submission" date="2018-12" db="EMBL/GenBank/DDBJ databases">
        <authorList>
            <consortium name="Pathogen Informatics"/>
        </authorList>
    </citation>
    <scope>NUCLEOTIDE SEQUENCE [LARGE SCALE GENOMIC DNA]</scope>
    <source>
        <strain evidence="7 8">NCTC949</strain>
    </source>
</reference>
<dbReference type="RefSeq" id="WP_232010945.1">
    <property type="nucleotide sequence ID" value="NZ_LR134377.1"/>
</dbReference>
<dbReference type="EMBL" id="LR134377">
    <property type="protein sequence ID" value="VEH05190.1"/>
    <property type="molecule type" value="Genomic_DNA"/>
</dbReference>
<evidence type="ECO:0000256" key="2">
    <source>
        <dbReference type="ARBA" id="ARBA00006739"/>
    </source>
</evidence>
<evidence type="ECO:0000313" key="8">
    <source>
        <dbReference type="Proteomes" id="UP000271380"/>
    </source>
</evidence>
<dbReference type="PANTHER" id="PTHR43179">
    <property type="entry name" value="RHAMNOSYLTRANSFERASE WBBL"/>
    <property type="match status" value="1"/>
</dbReference>
<evidence type="ECO:0000256" key="3">
    <source>
        <dbReference type="ARBA" id="ARBA00022676"/>
    </source>
</evidence>
<evidence type="ECO:0000256" key="4">
    <source>
        <dbReference type="ARBA" id="ARBA00022679"/>
    </source>
</evidence>
<dbReference type="Pfam" id="PF00535">
    <property type="entry name" value="Glycos_transf_2"/>
    <property type="match status" value="1"/>
</dbReference>
<dbReference type="Proteomes" id="UP000271380">
    <property type="component" value="Chromosome"/>
</dbReference>
<sequence>MPIAYRLAHKTGKLVAVKSIGIVIVSYGHEKEVTRLVNSFLPQLAENDKVRIVDNKKPWRISSEDFADDRIKVIWHDNGGFAAGCNEGAKDLDADVYFFLNPDTLIVDPTLLDSMRAAAETDYAAWMPYLLLEDGTINSAGNALHISGLSWCNGLGQQPIPGEITDISIASGACLAVKREWWEKLGGMELPYFMYHEDTDFSARILLAGGRIGLYHNAFVQHDYDYGKGDYKWIYIERNRIVFALSTWPGSVLAVLAPQLLGVGLGLWLIAAKEKRLGLKWKSTKLLLKDARTIYKMRRRTQKLRSVSAAEFFKKMSWQLDNPNLGINNRIVDAVYVMYYRVALSLLGGGQS</sequence>
<dbReference type="InterPro" id="IPR029044">
    <property type="entry name" value="Nucleotide-diphossugar_trans"/>
</dbReference>
<dbReference type="AlphaFoldDB" id="A0AB38VQ99"/>
<keyword evidence="5" id="KW-0472">Membrane</keyword>
<dbReference type="SUPFAM" id="SSF53448">
    <property type="entry name" value="Nucleotide-diphospho-sugar transferases"/>
    <property type="match status" value="1"/>
</dbReference>
<dbReference type="Gene3D" id="3.90.550.10">
    <property type="entry name" value="Spore Coat Polysaccharide Biosynthesis Protein SpsA, Chain A"/>
    <property type="match status" value="1"/>
</dbReference>
<keyword evidence="4 7" id="KW-0808">Transferase</keyword>
<evidence type="ECO:0000256" key="1">
    <source>
        <dbReference type="ARBA" id="ARBA00004776"/>
    </source>
</evidence>